<dbReference type="InterPro" id="IPR009003">
    <property type="entry name" value="Peptidase_S1_PA"/>
</dbReference>
<dbReference type="InterPro" id="IPR025926">
    <property type="entry name" value="PDZ-like_dom"/>
</dbReference>
<dbReference type="Gene3D" id="2.40.10.120">
    <property type="match status" value="2"/>
</dbReference>
<keyword evidence="1" id="KW-0732">Signal</keyword>
<evidence type="ECO:0000256" key="1">
    <source>
        <dbReference type="SAM" id="SignalP"/>
    </source>
</evidence>
<dbReference type="GO" id="GO:0006508">
    <property type="term" value="P:proteolysis"/>
    <property type="evidence" value="ECO:0007669"/>
    <property type="project" value="InterPro"/>
</dbReference>
<dbReference type="Pfam" id="PF12812">
    <property type="entry name" value="PDZ_1"/>
    <property type="match status" value="1"/>
</dbReference>
<keyword evidence="4" id="KW-1185">Reference proteome</keyword>
<dbReference type="Proteomes" id="UP000244441">
    <property type="component" value="Chromosome"/>
</dbReference>
<evidence type="ECO:0000259" key="2">
    <source>
        <dbReference type="PROSITE" id="PS50106"/>
    </source>
</evidence>
<dbReference type="SUPFAM" id="SSF50156">
    <property type="entry name" value="PDZ domain-like"/>
    <property type="match status" value="3"/>
</dbReference>
<dbReference type="InterPro" id="IPR036034">
    <property type="entry name" value="PDZ_sf"/>
</dbReference>
<dbReference type="OrthoDB" id="6375770at2"/>
<dbReference type="PANTHER" id="PTHR46366:SF1">
    <property type="entry name" value="PDZ DOMAIN-CONTAINING PROTEIN C1685.05"/>
    <property type="match status" value="1"/>
</dbReference>
<organism evidence="3 4">
    <name type="scientific">Saccharobesus litoralis</name>
    <dbReference type="NCBI Taxonomy" id="2172099"/>
    <lineage>
        <taxon>Bacteria</taxon>
        <taxon>Pseudomonadati</taxon>
        <taxon>Pseudomonadota</taxon>
        <taxon>Gammaproteobacteria</taxon>
        <taxon>Alteromonadales</taxon>
        <taxon>Alteromonadaceae</taxon>
        <taxon>Saccharobesus</taxon>
    </lineage>
</organism>
<gene>
    <name evidence="3" type="ORF">C2869_01820</name>
</gene>
<dbReference type="Pfam" id="PF13365">
    <property type="entry name" value="Trypsin_2"/>
    <property type="match status" value="1"/>
</dbReference>
<dbReference type="AlphaFoldDB" id="A0A2S0VM38"/>
<feature type="domain" description="PDZ" evidence="2">
    <location>
        <begin position="255"/>
        <end position="319"/>
    </location>
</feature>
<proteinExistence type="predicted"/>
<feature type="signal peptide" evidence="1">
    <location>
        <begin position="1"/>
        <end position="21"/>
    </location>
</feature>
<dbReference type="SUPFAM" id="SSF50494">
    <property type="entry name" value="Trypsin-like serine proteases"/>
    <property type="match status" value="2"/>
</dbReference>
<dbReference type="PANTHER" id="PTHR46366">
    <property type="entry name" value="PRO-APOPTOTIC SERINE PROTEASE NMA111"/>
    <property type="match status" value="1"/>
</dbReference>
<protein>
    <recommendedName>
        <fullName evidence="2">PDZ domain-containing protein</fullName>
    </recommendedName>
</protein>
<feature type="chain" id="PRO_5015720484" description="PDZ domain-containing protein" evidence="1">
    <location>
        <begin position="22"/>
        <end position="951"/>
    </location>
</feature>
<dbReference type="KEGG" id="cate:C2869_01820"/>
<name>A0A2S0VM38_9ALTE</name>
<dbReference type="SMART" id="SM00228">
    <property type="entry name" value="PDZ"/>
    <property type="match status" value="3"/>
</dbReference>
<dbReference type="PROSITE" id="PS51257">
    <property type="entry name" value="PROKAR_LIPOPROTEIN"/>
    <property type="match status" value="1"/>
</dbReference>
<dbReference type="PROSITE" id="PS50106">
    <property type="entry name" value="PDZ"/>
    <property type="match status" value="1"/>
</dbReference>
<dbReference type="InterPro" id="IPR001940">
    <property type="entry name" value="Peptidase_S1C"/>
</dbReference>
<accession>A0A2S0VM38</accession>
<dbReference type="GO" id="GO:0004252">
    <property type="term" value="F:serine-type endopeptidase activity"/>
    <property type="evidence" value="ECO:0007669"/>
    <property type="project" value="InterPro"/>
</dbReference>
<dbReference type="InterPro" id="IPR001478">
    <property type="entry name" value="PDZ"/>
</dbReference>
<reference evidence="3 4" key="1">
    <citation type="submission" date="2018-01" db="EMBL/GenBank/DDBJ databases">
        <title>Genome sequence of a Cantenovulum-like bacteria.</title>
        <authorList>
            <person name="Tan W.R."/>
            <person name="Lau N.-S."/>
            <person name="Go F."/>
            <person name="Amirul A.-A.A."/>
        </authorList>
    </citation>
    <scope>NUCLEOTIDE SEQUENCE [LARGE SCALE GENOMIC DNA]</scope>
    <source>
        <strain evidence="3 4">CCB-QB4</strain>
    </source>
</reference>
<evidence type="ECO:0000313" key="4">
    <source>
        <dbReference type="Proteomes" id="UP000244441"/>
    </source>
</evidence>
<dbReference type="Pfam" id="PF13180">
    <property type="entry name" value="PDZ_2"/>
    <property type="match status" value="1"/>
</dbReference>
<dbReference type="Gene3D" id="2.30.42.10">
    <property type="match status" value="4"/>
</dbReference>
<dbReference type="PRINTS" id="PR00834">
    <property type="entry name" value="PROTEASES2C"/>
</dbReference>
<sequence>MQRNFFTNTPLLRIISAFALAFLISSCALSPKQQETVNWNKTIKRVSSGVISINVDAPISFDGKSNSSTEATGFIVDAQLGLVLTNRHVVTPGPVTATGVFVNNEEVELTPIYIDPVHDFGFYQYQPSELKHIQPHEFTLNPSSVKVGLEIRIIGNDAGQKISILDGTISRLDRSAPLYGKYKYNDFNTFYIQASTASTGGSSGSPVINAQGEVVALNAGSNRKSSNAYYLPLDDVSKTLSKLQNSQTITRGSLLTTFEQTSYAELVRLGLTQELEQEYRQQFPDAKGLLVVKSIIPHSPAAAKLAVGDILLSINQQAIVDFVSVDNQLNTHVNQTVNIKLQRQNEQINVSVPVSDLNQLTPKSFLSFESGIFHDLSYQQARHFNLPLKGVYIAQATNSFKYAGVADRSVIVEFAGQTIENVDHFKKVISQLKTGDKVHARYVSQREPSVISYALIEINKRWNQTNYCQLNLTTHSWPCQKVEQQTASAGIQIVDSSNSYESYQMPSSGNMAVDKISPSLVIVQYLSPFAVQGRGANTRLFGTGVVVDKEKGLIAISRTTVPSVLGEIKLVFNNTLEIDGKIEAVHPIHNVALISYDPALVNGKVKQAKRAKHKVERGDNVIQVGFNWDGEVEYRATQVDNIQPIWLSLGKVPKFMDMNIEGIDLVNANDAIDGVLITPNGELASLWLNFDQEISGGSSAGRGVSLAFVDELIQLVETGKPLYSLEISLYHISPVDAIRRGLPQKWLEKLSNQKQKKVLVVDRFAASSDSANKFKRGDLLLAVNNQTVTQFRQVEKLSQQAEVQVTLFRDGQVITEQITTTALTGTDIDRVLFWAGITLHEPHRAAKIQKSVEGSGVYIAYYRSGSPARRYKVFPVRRIIEVDGQTIATVDDFIKAVKDKKHRQAVRIKTMDTNNKPAVITLKMDNLYWPFYELRKTGDTWQQIDYAKENN</sequence>
<evidence type="ECO:0000313" key="3">
    <source>
        <dbReference type="EMBL" id="AWB65259.1"/>
    </source>
</evidence>
<dbReference type="EMBL" id="CP026604">
    <property type="protein sequence ID" value="AWB65259.1"/>
    <property type="molecule type" value="Genomic_DNA"/>
</dbReference>
<dbReference type="RefSeq" id="WP_108601336.1">
    <property type="nucleotide sequence ID" value="NZ_CP026604.1"/>
</dbReference>